<dbReference type="PROSITE" id="PS51257">
    <property type="entry name" value="PROKAR_LIPOPROTEIN"/>
    <property type="match status" value="1"/>
</dbReference>
<keyword evidence="2" id="KW-1185">Reference proteome</keyword>
<dbReference type="AlphaFoldDB" id="A0A0H4WX20"/>
<dbReference type="KEGG" id="mym:A176_004858"/>
<dbReference type="RefSeq" id="WP_002636366.1">
    <property type="nucleotide sequence ID" value="NZ_CP012109.1"/>
</dbReference>
<evidence type="ECO:0000313" key="1">
    <source>
        <dbReference type="EMBL" id="AKQ67946.1"/>
    </source>
</evidence>
<protein>
    <submittedName>
        <fullName evidence="1">Putative lipoprotein</fullName>
    </submittedName>
</protein>
<sequence>MWNSRPWLAAVAAFAFVSTGCDNEESVDARKVADVAATRSAQMLKGVSASMRTTSNLSSLNGLGGALSSLGAGFEGVPVPEFPVGAEGTSLFAPETTDAQADQLARFLRERIFTEANVESSDGKTLLFRLKGSEVCTDGASRPDEGCVQAVDAAELRIRATSLGNDSLELELLIGPNRVEPMSLRFLPQVASFVVDLGGLKGAVAQLASGMEAFLPAVMVGQVEFKVTEAGAQHWVFSTSILDALRLEMALPDGTFAFSSARAEPLVEFEADGAANRARISLDLNATELRLPYMGTAPGLRGKDWTLSLAGLSYAFTATEGQTDFALERVGLGDAQSHLRLGDDTLFTLDLNAQSGRHFSATLSSGADGAPLLKVQPEFDLVTRFYLAPLKADPSLEIPSAYEDASYRLRLSGGNGAPSLRAVPANASTGFKGGLQLVTGELLLAANDTQVVVSQGQCLVSATPASGEAASLLAYLSEGNCE</sequence>
<organism evidence="1 2">
    <name type="scientific">Pseudomyxococcus hansupus</name>
    <dbReference type="NCBI Taxonomy" id="1297742"/>
    <lineage>
        <taxon>Bacteria</taxon>
        <taxon>Pseudomonadati</taxon>
        <taxon>Myxococcota</taxon>
        <taxon>Myxococcia</taxon>
        <taxon>Myxococcales</taxon>
        <taxon>Cystobacterineae</taxon>
        <taxon>Myxococcaceae</taxon>
        <taxon>Pseudomyxococcus</taxon>
    </lineage>
</organism>
<dbReference type="EMBL" id="CP012109">
    <property type="protein sequence ID" value="AKQ67946.1"/>
    <property type="molecule type" value="Genomic_DNA"/>
</dbReference>
<dbReference type="eggNOG" id="ENOG5031GSW">
    <property type="taxonomic scope" value="Bacteria"/>
</dbReference>
<dbReference type="Proteomes" id="UP000009026">
    <property type="component" value="Chromosome"/>
</dbReference>
<proteinExistence type="predicted"/>
<evidence type="ECO:0000313" key="2">
    <source>
        <dbReference type="Proteomes" id="UP000009026"/>
    </source>
</evidence>
<dbReference type="OrthoDB" id="5379199at2"/>
<accession>A0A0H4WX20</accession>
<gene>
    <name evidence="1" type="ORF">A176_004858</name>
</gene>
<name>A0A0H4WX20_9BACT</name>
<dbReference type="PATRIC" id="fig|1297742.4.peg.4904"/>
<keyword evidence="1" id="KW-0449">Lipoprotein</keyword>
<reference evidence="1 2" key="1">
    <citation type="journal article" date="2016" name="PLoS ONE">
        <title>Complete Genome Sequence and Comparative Genomics of a Novel Myxobacterium Myxococcus hansupus.</title>
        <authorList>
            <person name="Sharma G."/>
            <person name="Narwani T."/>
            <person name="Subramanian S."/>
        </authorList>
    </citation>
    <scope>NUCLEOTIDE SEQUENCE [LARGE SCALE GENOMIC DNA]</scope>
    <source>
        <strain evidence="2">mixupus</strain>
    </source>
</reference>